<dbReference type="RefSeq" id="WP_315651550.1">
    <property type="nucleotide sequence ID" value="NZ_JAVXZY010000006.1"/>
</dbReference>
<sequence>MDKAVVIHRAALKAKYGAAALGKIEATLAALVKADKKRGIDSMVIAVDQAATMKPYGLAVPAKPDARRLKAAIDAIAAKAAPHYWLLIGAPDVLPMVPLLNPAHGGGDGDGDKLVPSDLPYACEAPYSTDANRYLGPTRVLGRIPDMPGAKTPDLLLKLLRAAARSKPLPRSDYTQSFSLSAEVWQASTRLSVSNTFGHADQLNVAPPKGPKWAKQDLAPRMHFINCHGADCSPEYYGQHGEDYPVAHRASLLAGKISAGTVVAAECCYGAQLYDPAKAEGKAGIALAYLADGASGFFGSTTIAYGPSEGNGSADLICQYFLQRVLAGASLGRAALEARQKFAGERTHLDPIDLKTLAQFYLLGDPSLQPVGFEAHALSKTTAFKKAFASVQDRGVRGLRRERLEREGKHLARALPKLKASGQQASAKVEQSLQAMVKQSGLNKQDLQRLAFDIGSTGRRIHLLKGALQEIGALKRRVVIVATEENGELLHVRRVHSR</sequence>
<proteinExistence type="predicted"/>
<organism evidence="1 2">
    <name type="scientific">Roseateles aquae</name>
    <dbReference type="NCBI Taxonomy" id="3077235"/>
    <lineage>
        <taxon>Bacteria</taxon>
        <taxon>Pseudomonadati</taxon>
        <taxon>Pseudomonadota</taxon>
        <taxon>Betaproteobacteria</taxon>
        <taxon>Burkholderiales</taxon>
        <taxon>Sphaerotilaceae</taxon>
        <taxon>Roseateles</taxon>
    </lineage>
</organism>
<dbReference type="EMBL" id="JAVXZY010000006">
    <property type="protein sequence ID" value="MDT9000715.1"/>
    <property type="molecule type" value="Genomic_DNA"/>
</dbReference>
<comment type="caution">
    <text evidence="1">The sequence shown here is derived from an EMBL/GenBank/DDBJ whole genome shotgun (WGS) entry which is preliminary data.</text>
</comment>
<evidence type="ECO:0008006" key="3">
    <source>
        <dbReference type="Google" id="ProtNLM"/>
    </source>
</evidence>
<accession>A0ABU3PDQ7</accession>
<evidence type="ECO:0000313" key="2">
    <source>
        <dbReference type="Proteomes" id="UP001246372"/>
    </source>
</evidence>
<keyword evidence="2" id="KW-1185">Reference proteome</keyword>
<evidence type="ECO:0000313" key="1">
    <source>
        <dbReference type="EMBL" id="MDT9000715.1"/>
    </source>
</evidence>
<name>A0ABU3PDQ7_9BURK</name>
<protein>
    <recommendedName>
        <fullName evidence="3">Gingipain domain-containing protein</fullName>
    </recommendedName>
</protein>
<gene>
    <name evidence="1" type="ORF">RQP53_15675</name>
</gene>
<reference evidence="1" key="1">
    <citation type="submission" date="2023-09" db="EMBL/GenBank/DDBJ databases">
        <title>Paucibacter sp. APW11 Genome sequencing and assembly.</title>
        <authorList>
            <person name="Kim I."/>
        </authorList>
    </citation>
    <scope>NUCLEOTIDE SEQUENCE</scope>
    <source>
        <strain evidence="1">APW11</strain>
    </source>
</reference>
<dbReference type="Proteomes" id="UP001246372">
    <property type="component" value="Unassembled WGS sequence"/>
</dbReference>